<evidence type="ECO:0000313" key="2">
    <source>
        <dbReference type="EMBL" id="SVD02836.1"/>
    </source>
</evidence>
<dbReference type="InterPro" id="IPR001173">
    <property type="entry name" value="Glyco_trans_2-like"/>
</dbReference>
<name>A0A382RYS6_9ZZZZ</name>
<feature type="domain" description="Glycosyltransferase 2-like" evidence="1">
    <location>
        <begin position="8"/>
        <end position="91"/>
    </location>
</feature>
<dbReference type="Pfam" id="PF00535">
    <property type="entry name" value="Glycos_transf_2"/>
    <property type="match status" value="1"/>
</dbReference>
<evidence type="ECO:0000259" key="1">
    <source>
        <dbReference type="Pfam" id="PF00535"/>
    </source>
</evidence>
<organism evidence="2">
    <name type="scientific">marine metagenome</name>
    <dbReference type="NCBI Taxonomy" id="408172"/>
    <lineage>
        <taxon>unclassified sequences</taxon>
        <taxon>metagenomes</taxon>
        <taxon>ecological metagenomes</taxon>
    </lineage>
</organism>
<dbReference type="InterPro" id="IPR029044">
    <property type="entry name" value="Nucleotide-diphossugar_trans"/>
</dbReference>
<feature type="non-terminal residue" evidence="2">
    <location>
        <position position="91"/>
    </location>
</feature>
<dbReference type="SUPFAM" id="SSF53448">
    <property type="entry name" value="Nucleotide-diphospho-sugar transferases"/>
    <property type="match status" value="1"/>
</dbReference>
<dbReference type="Gene3D" id="3.90.550.10">
    <property type="entry name" value="Spore Coat Polysaccharide Biosynthesis Protein SpsA, Chain A"/>
    <property type="match status" value="1"/>
</dbReference>
<reference evidence="2" key="1">
    <citation type="submission" date="2018-05" db="EMBL/GenBank/DDBJ databases">
        <authorList>
            <person name="Lanie J.A."/>
            <person name="Ng W.-L."/>
            <person name="Kazmierczak K.M."/>
            <person name="Andrzejewski T.M."/>
            <person name="Davidsen T.M."/>
            <person name="Wayne K.J."/>
            <person name="Tettelin H."/>
            <person name="Glass J.I."/>
            <person name="Rusch D."/>
            <person name="Podicherti R."/>
            <person name="Tsui H.-C.T."/>
            <person name="Winkler M.E."/>
        </authorList>
    </citation>
    <scope>NUCLEOTIDE SEQUENCE</scope>
</reference>
<sequence>MDKKLSFSICMPVYQGSHLIRNAIDSIRKQGFENYELLIGDDNKPEEKSESDKTKAILDSYNDPRIKYTNNEQNLGYPENLKSIVSRATKD</sequence>
<dbReference type="EMBL" id="UINC01125182">
    <property type="protein sequence ID" value="SVD02836.1"/>
    <property type="molecule type" value="Genomic_DNA"/>
</dbReference>
<protein>
    <recommendedName>
        <fullName evidence="1">Glycosyltransferase 2-like domain-containing protein</fullName>
    </recommendedName>
</protein>
<dbReference type="AlphaFoldDB" id="A0A382RYS6"/>
<gene>
    <name evidence="2" type="ORF">METZ01_LOCUS355690</name>
</gene>
<accession>A0A382RYS6</accession>
<proteinExistence type="predicted"/>